<evidence type="ECO:0000313" key="3">
    <source>
        <dbReference type="EMBL" id="DAF99180.1"/>
    </source>
</evidence>
<dbReference type="Pfam" id="PF07484">
    <property type="entry name" value="Collar"/>
    <property type="match status" value="1"/>
</dbReference>
<protein>
    <submittedName>
        <fullName evidence="3">Tailspike protein</fullName>
    </submittedName>
</protein>
<proteinExistence type="predicted"/>
<feature type="compositionally biased region" description="Low complexity" evidence="1">
    <location>
        <begin position="363"/>
        <end position="386"/>
    </location>
</feature>
<dbReference type="InterPro" id="IPR011083">
    <property type="entry name" value="Phage_tail_collar_dom"/>
</dbReference>
<dbReference type="Gene3D" id="3.90.1340.10">
    <property type="entry name" value="Phage tail collar domain"/>
    <property type="match status" value="1"/>
</dbReference>
<dbReference type="InterPro" id="IPR037053">
    <property type="entry name" value="Phage_tail_collar_dom_sf"/>
</dbReference>
<dbReference type="EMBL" id="BK016161">
    <property type="protein sequence ID" value="DAF99180.1"/>
    <property type="molecule type" value="Genomic_DNA"/>
</dbReference>
<dbReference type="SUPFAM" id="SSF88874">
    <property type="entry name" value="Receptor-binding domain of short tail fibre protein gp12"/>
    <property type="match status" value="1"/>
</dbReference>
<feature type="region of interest" description="Disordered" evidence="1">
    <location>
        <begin position="303"/>
        <end position="340"/>
    </location>
</feature>
<reference evidence="3" key="1">
    <citation type="journal article" date="2021" name="Proc. Natl. Acad. Sci. U.S.A.">
        <title>A Catalog of Tens of Thousands of Viruses from Human Metagenomes Reveals Hidden Associations with Chronic Diseases.</title>
        <authorList>
            <person name="Tisza M.J."/>
            <person name="Buck C.B."/>
        </authorList>
    </citation>
    <scope>NUCLEOTIDE SEQUENCE</scope>
    <source>
        <strain evidence="3">CtW0z17</strain>
    </source>
</reference>
<evidence type="ECO:0000259" key="2">
    <source>
        <dbReference type="Pfam" id="PF07484"/>
    </source>
</evidence>
<name>A0A8S5UXL0_9CAUD</name>
<organism evidence="3">
    <name type="scientific">Podoviridae sp. ctW0z17</name>
    <dbReference type="NCBI Taxonomy" id="2825254"/>
    <lineage>
        <taxon>Viruses</taxon>
        <taxon>Duplodnaviria</taxon>
        <taxon>Heunggongvirae</taxon>
        <taxon>Uroviricota</taxon>
        <taxon>Caudoviricetes</taxon>
    </lineage>
</organism>
<feature type="domain" description="Phage tail collar" evidence="2">
    <location>
        <begin position="572"/>
        <end position="628"/>
    </location>
</feature>
<feature type="compositionally biased region" description="Basic and acidic residues" evidence="1">
    <location>
        <begin position="311"/>
        <end position="323"/>
    </location>
</feature>
<sequence length="716" mass="74629">MTVQNTTVKDIYVGNGATTKFPITFQMTDHPEYIKVYITGDDSVAVETENFSVDLGAKTVTYPANGDPLPDGHKITIYRELPLYQLMNLVNQGPFFAENIELSFDDLTFICQQLNEKLNRTLSAGIDVSNFNNTFPVKAGMSFRINDAGDGLVLTEDPARVLPLAKDVLEQTKQVKESAVNETTNIKNTAIEELTAIKDAAVNETTEIKDEAVAAKNTAVEAAATAAEDAVNNVQTLLDEKVAAAENAKSVAVSSAESALASKNAAAASQSSAAASAETAQASAESASSSADAALASKNAALTSENNAKASETKSAKSEENAKAAETAAENSKKSASDSASAASSSAESALESKTLAVASANSASASKTSAESSAKSAASSATTATRQADRAQDIADSLEGLAGITGIATTEEAIDGVVDNKAMTPLKTKEAIEQGTNVFTALNTFRANIAVSSGTTAGSSGSINFGISPTNETVQARIGTDNLGGLFYHASTNQPHVFRVGTNNNVFVIRDDNTKVAFSSNNNFFATVTHDGVAKWLGNANTATKLETARTINGVAFDGTKDIIVDSNPVGTIIAVAYTGVPEGYMHCNGAAVNRTTYVNLFNKIGTTYGAGDGNSTFNLPNTVAKFLEGGVAAGTYYPAGLPNITGHFSTAMEWSQARFDGAFRRDNQDGNGPEGSAWSNSQLISFDASRSNSIYGASTTVQPPAMTVIYCIKY</sequence>
<accession>A0A8S5UXL0</accession>
<evidence type="ECO:0000256" key="1">
    <source>
        <dbReference type="SAM" id="MobiDB-lite"/>
    </source>
</evidence>
<feature type="region of interest" description="Disordered" evidence="1">
    <location>
        <begin position="363"/>
        <end position="390"/>
    </location>
</feature>